<organism evidence="2 3">
    <name type="scientific">Obba rivulosa</name>
    <dbReference type="NCBI Taxonomy" id="1052685"/>
    <lineage>
        <taxon>Eukaryota</taxon>
        <taxon>Fungi</taxon>
        <taxon>Dikarya</taxon>
        <taxon>Basidiomycota</taxon>
        <taxon>Agaricomycotina</taxon>
        <taxon>Agaricomycetes</taxon>
        <taxon>Polyporales</taxon>
        <taxon>Gelatoporiaceae</taxon>
        <taxon>Obba</taxon>
    </lineage>
</organism>
<dbReference type="OrthoDB" id="2835132at2759"/>
<proteinExistence type="predicted"/>
<evidence type="ECO:0000256" key="1">
    <source>
        <dbReference type="SAM" id="MobiDB-lite"/>
    </source>
</evidence>
<feature type="compositionally biased region" description="Polar residues" evidence="1">
    <location>
        <begin position="33"/>
        <end position="45"/>
    </location>
</feature>
<dbReference type="EMBL" id="KV722536">
    <property type="protein sequence ID" value="OCH86271.1"/>
    <property type="molecule type" value="Genomic_DNA"/>
</dbReference>
<dbReference type="AlphaFoldDB" id="A0A8E2AKP8"/>
<dbReference type="Proteomes" id="UP000250043">
    <property type="component" value="Unassembled WGS sequence"/>
</dbReference>
<reference evidence="2 3" key="1">
    <citation type="submission" date="2016-07" db="EMBL/GenBank/DDBJ databases">
        <title>Draft genome of the white-rot fungus Obba rivulosa 3A-2.</title>
        <authorList>
            <consortium name="DOE Joint Genome Institute"/>
            <person name="Miettinen O."/>
            <person name="Riley R."/>
            <person name="Acob R."/>
            <person name="Barry K."/>
            <person name="Cullen D."/>
            <person name="De Vries R."/>
            <person name="Hainaut M."/>
            <person name="Hatakka A."/>
            <person name="Henrissat B."/>
            <person name="Hilden K."/>
            <person name="Kuo R."/>
            <person name="Labutti K."/>
            <person name="Lipzen A."/>
            <person name="Makela M.R."/>
            <person name="Sandor L."/>
            <person name="Spatafora J.W."/>
            <person name="Grigoriev I.V."/>
            <person name="Hibbett D.S."/>
        </authorList>
    </citation>
    <scope>NUCLEOTIDE SEQUENCE [LARGE SCALE GENOMIC DNA]</scope>
    <source>
        <strain evidence="2 3">3A-2</strain>
    </source>
</reference>
<keyword evidence="3" id="KW-1185">Reference proteome</keyword>
<protein>
    <recommendedName>
        <fullName evidence="4">F-box domain-containing protein</fullName>
    </recommendedName>
</protein>
<evidence type="ECO:0008006" key="4">
    <source>
        <dbReference type="Google" id="ProtNLM"/>
    </source>
</evidence>
<evidence type="ECO:0000313" key="3">
    <source>
        <dbReference type="Proteomes" id="UP000250043"/>
    </source>
</evidence>
<accession>A0A8E2AKP8</accession>
<evidence type="ECO:0000313" key="2">
    <source>
        <dbReference type="EMBL" id="OCH86271.1"/>
    </source>
</evidence>
<sequence length="471" mass="52622">MSRNPSKLILLQYPAAQCAGGLGYVAEAQAGEVTNKSAHEPSQSGEGAPHSRLRSTATPPMAATSLPPELSEHIIDFLEDDRAALLACAATWSGWTPFCRKHLFRAVSLTDDRFAQFVTILASSPYVGKFVRALDVAFRCDDAEIDAFVHLKAIVPRLGRVEEFCYTSDHRALPEISVFQHLGPVVRLVLCDGGSLRQYGDLAQFLGNFPLVEDLELRCGEIDDESREHLPALTLALQRMPLRRLVVQNTDIMPVIADCISRFPKPQLASLTLKHTSLPDGAEDRLPPFDPYIRWSKLQLQHLHIDIRRKNSTGGPRSAHHTHQTTATSAFTNYHHSGQMGDFLEILRSCGHMETVHISSNMMSLMDVTVQLVAHRPIHFLDSDEFNVTIYCETSWDFELLTSTTTVRALLVITGILSARLFRGRKTFTVQCDYPGDREAYIKARDWVIGELAHLEMPDPVSIRFEGIPET</sequence>
<feature type="region of interest" description="Disordered" evidence="1">
    <location>
        <begin position="33"/>
        <end position="65"/>
    </location>
</feature>
<name>A0A8E2AKP8_9APHY</name>
<gene>
    <name evidence="2" type="ORF">OBBRIDRAFT_838298</name>
</gene>
<dbReference type="SUPFAM" id="SSF52047">
    <property type="entry name" value="RNI-like"/>
    <property type="match status" value="1"/>
</dbReference>